<organism evidence="7 8">
    <name type="scientific">Zhouia amylolytica AD3</name>
    <dbReference type="NCBI Taxonomy" id="1286632"/>
    <lineage>
        <taxon>Bacteria</taxon>
        <taxon>Pseudomonadati</taxon>
        <taxon>Bacteroidota</taxon>
        <taxon>Flavobacteriia</taxon>
        <taxon>Flavobacteriales</taxon>
        <taxon>Flavobacteriaceae</taxon>
        <taxon>Zhouia</taxon>
    </lineage>
</organism>
<dbReference type="Proteomes" id="UP000018850">
    <property type="component" value="Unassembled WGS sequence"/>
</dbReference>
<gene>
    <name evidence="7" type="ORF">P278_24230</name>
</gene>
<dbReference type="SUPFAM" id="SSF48230">
    <property type="entry name" value="Chondroitin AC/alginate lyase"/>
    <property type="match status" value="1"/>
</dbReference>
<evidence type="ECO:0000256" key="4">
    <source>
        <dbReference type="ARBA" id="ARBA00023239"/>
    </source>
</evidence>
<evidence type="ECO:0000259" key="6">
    <source>
        <dbReference type="Pfam" id="PF16889"/>
    </source>
</evidence>
<dbReference type="PATRIC" id="fig|1286632.3.peg.2416"/>
<dbReference type="eggNOG" id="COG5360">
    <property type="taxonomic scope" value="Bacteria"/>
</dbReference>
<dbReference type="InterPro" id="IPR012480">
    <property type="entry name" value="Hepar_II_III_C"/>
</dbReference>
<evidence type="ECO:0000259" key="5">
    <source>
        <dbReference type="Pfam" id="PF07940"/>
    </source>
</evidence>
<evidence type="ECO:0000313" key="7">
    <source>
        <dbReference type="EMBL" id="ETN94480.1"/>
    </source>
</evidence>
<sequence length="681" mass="79138">MKFITIAFFLICSFLHRQPAHAQHWKEIKSVEDLNTNYPELINHLFSRIDLTYNGLDAVDSALRQNDTIEACKLLIQYYQKNPNGSKYRKSNIPPTDISVAKADTILKNVFTIQNVKGKVPWGEDGHRDWHYKGPNNDREWAWLSNRHFQIDTVYHAYLKTGNSKYVSYIDEFLRDFIIKSQPYPEKWGTDAIWRGLEVSYRNKYWTSIFYGTINNDLISDATKLLLLSSLPDHAHYSRHFHAKKNNWLTMELSGLAVIAAHFPEFKGADEWLDYAIDKMGKSITEQVYPDGVQKELSSHYHYVTIDNFEQFKSTCEIAGKALPEYYHETLQKMYNYLAQSIRPNGYGVLNNDSDLDYNFERLEKANEKYDIPNWKHLHKHTDKYISNPDEVSFIFPWAGQFISRNHYGIDAHWSFFDIGPWGTGHQHKDKLHLSVAAFGKDFLVDSGRFAYTGAVAKKFRKYAQSSAGHNTLLIDGQGQAPGPKETEKPLSALHYKITDVYDYAWGSFDQFDDLEGTAEHQRTMLYVRDEFWIITDRVVSDQPRSIETLWHWHPEHQIQVKDQIASTNNSGGNLAIIPVNNQDFEISNISGAETPNIQGWYSSEYNKFRPNTTTIYKTTVRDAQPLVWILHPFKGEKNELKAKIKKIDKNGVYLKIKTNNDHFDIYVPYTDTNNVDFKKK</sequence>
<feature type="domain" description="Heparin-sulfate lyase N-terminal" evidence="6">
    <location>
        <begin position="45"/>
        <end position="356"/>
    </location>
</feature>
<dbReference type="GO" id="GO:0016829">
    <property type="term" value="F:lyase activity"/>
    <property type="evidence" value="ECO:0007669"/>
    <property type="project" value="UniProtKB-KW"/>
</dbReference>
<dbReference type="InterPro" id="IPR008929">
    <property type="entry name" value="Chondroitin_lyas"/>
</dbReference>
<dbReference type="PANTHER" id="PTHR39210:SF1">
    <property type="entry name" value="HEPARIN-SULFATE LYASE"/>
    <property type="match status" value="1"/>
</dbReference>
<keyword evidence="2" id="KW-0732">Signal</keyword>
<keyword evidence="8" id="KW-1185">Reference proteome</keyword>
<reference evidence="8" key="1">
    <citation type="submission" date="2013-11" db="EMBL/GenBank/DDBJ databases">
        <title>Draft genome sequence from a member of Zhouia, isolated tidal flat.</title>
        <authorList>
            <person name="Jin H."/>
            <person name="Jeon C.O."/>
        </authorList>
    </citation>
    <scope>NUCLEOTIDE SEQUENCE [LARGE SCALE GENOMIC DNA]</scope>
    <source>
        <strain evidence="8">AD3</strain>
    </source>
</reference>
<feature type="domain" description="Heparinase II/III-like C-terminal" evidence="5">
    <location>
        <begin position="395"/>
        <end position="629"/>
    </location>
</feature>
<evidence type="ECO:0000256" key="3">
    <source>
        <dbReference type="ARBA" id="ARBA00022764"/>
    </source>
</evidence>
<keyword evidence="4" id="KW-0456">Lyase</keyword>
<protein>
    <submittedName>
        <fullName evidence="7">Heparinase II/III family protein</fullName>
    </submittedName>
</protein>
<dbReference type="Gene3D" id="1.50.10.100">
    <property type="entry name" value="Chondroitin AC/alginate lyase"/>
    <property type="match status" value="1"/>
</dbReference>
<comment type="subcellular location">
    <subcellularLocation>
        <location evidence="1">Periplasm</location>
    </subcellularLocation>
</comment>
<evidence type="ECO:0000313" key="8">
    <source>
        <dbReference type="Proteomes" id="UP000018850"/>
    </source>
</evidence>
<name>W2UJY1_9FLAO</name>
<dbReference type="Gene3D" id="2.70.98.70">
    <property type="match status" value="1"/>
</dbReference>
<comment type="caution">
    <text evidence="7">The sequence shown here is derived from an EMBL/GenBank/DDBJ whole genome shotgun (WGS) entry which is preliminary data.</text>
</comment>
<keyword evidence="3" id="KW-0574">Periplasm</keyword>
<dbReference type="PANTHER" id="PTHR39210">
    <property type="entry name" value="HEPARIN-SULFATE LYASE"/>
    <property type="match status" value="1"/>
</dbReference>
<evidence type="ECO:0000256" key="1">
    <source>
        <dbReference type="ARBA" id="ARBA00004418"/>
    </source>
</evidence>
<dbReference type="InterPro" id="IPR031680">
    <property type="entry name" value="Hepar_II_III_N"/>
</dbReference>
<dbReference type="Pfam" id="PF07940">
    <property type="entry name" value="Hepar_II_III_C"/>
    <property type="match status" value="1"/>
</dbReference>
<dbReference type="RefSeq" id="WP_038267008.1">
    <property type="nucleotide sequence ID" value="NZ_AYXY01000023.1"/>
</dbReference>
<reference evidence="7 8" key="2">
    <citation type="journal article" date="2016" name="Genome Announc.">
        <title>Draft Genome Sequence of Zhouia amylolytica AD3, Isolated from Tidal Flat Sediment.</title>
        <authorList>
            <person name="Jia B."/>
            <person name="Jin H.M."/>
            <person name="Lee H.J."/>
            <person name="Jeon C.O."/>
        </authorList>
    </citation>
    <scope>NUCLEOTIDE SEQUENCE [LARGE SCALE GENOMIC DNA]</scope>
    <source>
        <strain evidence="7 8">AD3</strain>
    </source>
</reference>
<accession>W2UJY1</accession>
<dbReference type="AlphaFoldDB" id="W2UJY1"/>
<dbReference type="GO" id="GO:0042597">
    <property type="term" value="C:periplasmic space"/>
    <property type="evidence" value="ECO:0007669"/>
    <property type="project" value="UniProtKB-SubCell"/>
</dbReference>
<evidence type="ECO:0000256" key="2">
    <source>
        <dbReference type="ARBA" id="ARBA00022729"/>
    </source>
</evidence>
<dbReference type="Pfam" id="PF16889">
    <property type="entry name" value="Hepar_II_III_N"/>
    <property type="match status" value="1"/>
</dbReference>
<dbReference type="EMBL" id="AYXY01000023">
    <property type="protein sequence ID" value="ETN94480.1"/>
    <property type="molecule type" value="Genomic_DNA"/>
</dbReference>
<proteinExistence type="predicted"/>
<dbReference type="STRING" id="376730.SAMN04487906_3098"/>